<dbReference type="RefSeq" id="WP_369811519.1">
    <property type="nucleotide sequence ID" value="NZ_JAUQOQ010000012.1"/>
</dbReference>
<sequence length="324" mass="34180">MSAGSRSGVTDSAFADPLSRLPMQDLPLSMQLVPLLLQPVARLPATISRPTGSTRGASASCSAIRWVTLIRENQLFGASARCKTLIFNGTGWPMENKFLTGTTAVLAALLISGCVKQHAKWHEVPLTPSFPFPYVSPTAHPEPRPGNQLTPNQSLGTSPITPTGPASSYNGTSYSRSSGGSSGFGGGNSGGGYSGGSYLSRGARVTLAITLLFLIFVAPWLWFLYPSWKRARKSNGPVTPAAPPPQAPQIPTRETWDALGLCPDCGSRMVARVAKRGRHKGKSFYGCSKFPRCTGIRQTIPDQLPAAASKSGALDGTVSPGSHQ</sequence>
<reference evidence="4 5" key="1">
    <citation type="submission" date="2024-09" db="EMBL/GenBank/DDBJ databases">
        <authorList>
            <person name="Fullem K."/>
        </authorList>
    </citation>
    <scope>NUCLEOTIDE SEQUENCE [LARGE SCALE GENOMIC DNA]</scope>
    <source>
        <strain evidence="5">K1(2024)</strain>
    </source>
</reference>
<evidence type="ECO:0000313" key="4">
    <source>
        <dbReference type="EMBL" id="MFB3801587.1"/>
    </source>
</evidence>
<evidence type="ECO:0000256" key="2">
    <source>
        <dbReference type="SAM" id="Phobius"/>
    </source>
</evidence>
<feature type="region of interest" description="Disordered" evidence="1">
    <location>
        <begin position="135"/>
        <end position="182"/>
    </location>
</feature>
<dbReference type="SUPFAM" id="SSF57783">
    <property type="entry name" value="Zinc beta-ribbon"/>
    <property type="match status" value="1"/>
</dbReference>
<organism evidence="4 5">
    <name type="scientific">Pseudomonas boreofloridensis</name>
    <dbReference type="NCBI Taxonomy" id="3064348"/>
    <lineage>
        <taxon>Bacteria</taxon>
        <taxon>Pseudomonadati</taxon>
        <taxon>Pseudomonadota</taxon>
        <taxon>Gammaproteobacteria</taxon>
        <taxon>Pseudomonadales</taxon>
        <taxon>Pseudomonadaceae</taxon>
        <taxon>Pseudomonas</taxon>
    </lineage>
</organism>
<accession>A0ABV4ZAS0</accession>
<dbReference type="Proteomes" id="UP001577047">
    <property type="component" value="Unassembled WGS sequence"/>
</dbReference>
<comment type="caution">
    <text evidence="4">The sequence shown here is derived from an EMBL/GenBank/DDBJ whole genome shotgun (WGS) entry which is preliminary data.</text>
</comment>
<proteinExistence type="predicted"/>
<name>A0ABV4ZAS0_9PSED</name>
<dbReference type="GO" id="GO:0003677">
    <property type="term" value="F:DNA binding"/>
    <property type="evidence" value="ECO:0007669"/>
    <property type="project" value="UniProtKB-KW"/>
</dbReference>
<dbReference type="EMBL" id="JBHFXX010000011">
    <property type="protein sequence ID" value="MFB3801587.1"/>
    <property type="molecule type" value="Genomic_DNA"/>
</dbReference>
<keyword evidence="5" id="KW-1185">Reference proteome</keyword>
<gene>
    <name evidence="4" type="ORF">ACE1YR_14310</name>
</gene>
<dbReference type="Pfam" id="PF01396">
    <property type="entry name" value="Zn_ribbon_Top1"/>
    <property type="match status" value="1"/>
</dbReference>
<feature type="compositionally biased region" description="Low complexity" evidence="1">
    <location>
        <begin position="167"/>
        <end position="179"/>
    </location>
</feature>
<evidence type="ECO:0000313" key="5">
    <source>
        <dbReference type="Proteomes" id="UP001577047"/>
    </source>
</evidence>
<evidence type="ECO:0000256" key="1">
    <source>
        <dbReference type="SAM" id="MobiDB-lite"/>
    </source>
</evidence>
<feature type="domain" description="DNA topoisomerase type IA zn finger" evidence="3">
    <location>
        <begin position="261"/>
        <end position="297"/>
    </location>
</feature>
<dbReference type="InterPro" id="IPR013498">
    <property type="entry name" value="Topo_IA_Znf"/>
</dbReference>
<dbReference type="Gene3D" id="3.30.65.10">
    <property type="entry name" value="Bacterial Topoisomerase I, domain 1"/>
    <property type="match status" value="1"/>
</dbReference>
<keyword evidence="2" id="KW-1133">Transmembrane helix</keyword>
<keyword evidence="2" id="KW-0472">Membrane</keyword>
<keyword evidence="4" id="KW-0238">DNA-binding</keyword>
<protein>
    <submittedName>
        <fullName evidence="4">Topoisomerase DNA-binding C4 zinc finger domain-containing protein</fullName>
    </submittedName>
</protein>
<evidence type="ECO:0000259" key="3">
    <source>
        <dbReference type="Pfam" id="PF01396"/>
    </source>
</evidence>
<feature type="transmembrane region" description="Helical" evidence="2">
    <location>
        <begin position="205"/>
        <end position="225"/>
    </location>
</feature>
<feature type="compositionally biased region" description="Polar residues" evidence="1">
    <location>
        <begin position="147"/>
        <end position="166"/>
    </location>
</feature>
<keyword evidence="2" id="KW-0812">Transmembrane</keyword>